<evidence type="ECO:0000313" key="2">
    <source>
        <dbReference type="EMBL" id="MBB5361340.1"/>
    </source>
</evidence>
<evidence type="ECO:0000313" key="3">
    <source>
        <dbReference type="Proteomes" id="UP000552709"/>
    </source>
</evidence>
<dbReference type="EMBL" id="JACHFL010000001">
    <property type="protein sequence ID" value="MBB5361340.1"/>
    <property type="molecule type" value="Genomic_DNA"/>
</dbReference>
<reference evidence="2 3" key="1">
    <citation type="submission" date="2020-08" db="EMBL/GenBank/DDBJ databases">
        <title>Genomic Encyclopedia of Type Strains, Phase IV (KMG-IV): sequencing the most valuable type-strain genomes for metagenomic binning, comparative biology and taxonomic classification.</title>
        <authorList>
            <person name="Goeker M."/>
        </authorList>
    </citation>
    <scope>NUCLEOTIDE SEQUENCE [LARGE SCALE GENOMIC DNA]</scope>
    <source>
        <strain evidence="2 3">DSM 27939</strain>
    </source>
</reference>
<gene>
    <name evidence="2" type="ORF">HNQ08_000411</name>
</gene>
<accession>A0A7W8JQG6</accession>
<feature type="region of interest" description="Disordered" evidence="1">
    <location>
        <begin position="414"/>
        <end position="437"/>
    </location>
</feature>
<evidence type="ECO:0000256" key="1">
    <source>
        <dbReference type="SAM" id="MobiDB-lite"/>
    </source>
</evidence>
<dbReference type="InterPro" id="IPR006944">
    <property type="entry name" value="Phage/GTA_portal"/>
</dbReference>
<comment type="caution">
    <text evidence="2">The sequence shown here is derived from an EMBL/GenBank/DDBJ whole genome shotgun (WGS) entry which is preliminary data.</text>
</comment>
<dbReference type="RefSeq" id="WP_184127425.1">
    <property type="nucleotide sequence ID" value="NZ_JACHFL010000001.1"/>
</dbReference>
<dbReference type="AlphaFoldDB" id="A0A7W8JQG6"/>
<sequence length="511" mass="56048">MNLIQRMGAALTRKRADGPGLYAPGGIGGWWSVFQSGGRESGQVNLNDGERLQNNVGVVHVAVSRIAEDISTLPVHVERARRGGRWEEEPTHPLARLLDNPCQAHDGVSLRHVMQQHLSLLGRAALLVVDGVNGEPRELHVLYPHLLDAVPDPTGFISQYRYRTLNGQQLYFPPFTARPDASGLGVLEVRIPDPVNPYAGSSAVQAGANSITLDAEVRAYARFYFANNAMPGGVLESDQPYPGVDAAAALRESWNETYQGMYNSGKVAPLWGGLKLRSIAPAFKDLAFPEITKASRQDILMHFGVPGPVVGYTDTGALGADTFSAAQAVYQAQTLDPHRKRMERLFNRLSVRFPGVRVRIESPVEEDLAALEKRQLDELKTGAISREEYRAARGYEPDGQPNVWMVPGSLNIRHDLKPQDAEPPPEDQPPDEPPSPARYRQMWAEEYRLLKNAPDPQAAARTAQERWEALGSDVAARAMQHRRAALTASGGDLALAYEALKAEAKALYVPT</sequence>
<name>A0A7W8JQG6_9DEIO</name>
<proteinExistence type="predicted"/>
<keyword evidence="3" id="KW-1185">Reference proteome</keyword>
<dbReference type="Proteomes" id="UP000552709">
    <property type="component" value="Unassembled WGS sequence"/>
</dbReference>
<organism evidence="2 3">
    <name type="scientific">Deinococcus humi</name>
    <dbReference type="NCBI Taxonomy" id="662880"/>
    <lineage>
        <taxon>Bacteria</taxon>
        <taxon>Thermotogati</taxon>
        <taxon>Deinococcota</taxon>
        <taxon>Deinococci</taxon>
        <taxon>Deinococcales</taxon>
        <taxon>Deinococcaceae</taxon>
        <taxon>Deinococcus</taxon>
    </lineage>
</organism>
<dbReference type="Pfam" id="PF04860">
    <property type="entry name" value="Phage_portal"/>
    <property type="match status" value="1"/>
</dbReference>
<protein>
    <submittedName>
        <fullName evidence="2">HK97 family phage portal protein</fullName>
    </submittedName>
</protein>